<proteinExistence type="predicted"/>
<dbReference type="AlphaFoldDB" id="A0AAD7GS32"/>
<name>A0AAD7GS32_MYCRO</name>
<feature type="transmembrane region" description="Helical" evidence="1">
    <location>
        <begin position="225"/>
        <end position="247"/>
    </location>
</feature>
<keyword evidence="1" id="KW-0812">Transmembrane</keyword>
<evidence type="ECO:0000313" key="3">
    <source>
        <dbReference type="Proteomes" id="UP001221757"/>
    </source>
</evidence>
<comment type="caution">
    <text evidence="2">The sequence shown here is derived from an EMBL/GenBank/DDBJ whole genome shotgun (WGS) entry which is preliminary data.</text>
</comment>
<feature type="transmembrane region" description="Helical" evidence="1">
    <location>
        <begin position="24"/>
        <end position="43"/>
    </location>
</feature>
<organism evidence="2 3">
    <name type="scientific">Mycena rosella</name>
    <name type="common">Pink bonnet</name>
    <name type="synonym">Agaricus rosellus</name>
    <dbReference type="NCBI Taxonomy" id="1033263"/>
    <lineage>
        <taxon>Eukaryota</taxon>
        <taxon>Fungi</taxon>
        <taxon>Dikarya</taxon>
        <taxon>Basidiomycota</taxon>
        <taxon>Agaricomycotina</taxon>
        <taxon>Agaricomycetes</taxon>
        <taxon>Agaricomycetidae</taxon>
        <taxon>Agaricales</taxon>
        <taxon>Marasmiineae</taxon>
        <taxon>Mycenaceae</taxon>
        <taxon>Mycena</taxon>
    </lineage>
</organism>
<reference evidence="2" key="1">
    <citation type="submission" date="2023-03" db="EMBL/GenBank/DDBJ databases">
        <title>Massive genome expansion in bonnet fungi (Mycena s.s.) driven by repeated elements and novel gene families across ecological guilds.</title>
        <authorList>
            <consortium name="Lawrence Berkeley National Laboratory"/>
            <person name="Harder C.B."/>
            <person name="Miyauchi S."/>
            <person name="Viragh M."/>
            <person name="Kuo A."/>
            <person name="Thoen E."/>
            <person name="Andreopoulos B."/>
            <person name="Lu D."/>
            <person name="Skrede I."/>
            <person name="Drula E."/>
            <person name="Henrissat B."/>
            <person name="Morin E."/>
            <person name="Kohler A."/>
            <person name="Barry K."/>
            <person name="LaButti K."/>
            <person name="Morin E."/>
            <person name="Salamov A."/>
            <person name="Lipzen A."/>
            <person name="Mereny Z."/>
            <person name="Hegedus B."/>
            <person name="Baldrian P."/>
            <person name="Stursova M."/>
            <person name="Weitz H."/>
            <person name="Taylor A."/>
            <person name="Grigoriev I.V."/>
            <person name="Nagy L.G."/>
            <person name="Martin F."/>
            <person name="Kauserud H."/>
        </authorList>
    </citation>
    <scope>NUCLEOTIDE SEQUENCE</scope>
    <source>
        <strain evidence="2">CBHHK067</strain>
    </source>
</reference>
<dbReference type="Proteomes" id="UP001221757">
    <property type="component" value="Unassembled WGS sequence"/>
</dbReference>
<keyword evidence="1" id="KW-0472">Membrane</keyword>
<evidence type="ECO:0000313" key="2">
    <source>
        <dbReference type="EMBL" id="KAJ7704044.1"/>
    </source>
</evidence>
<keyword evidence="3" id="KW-1185">Reference proteome</keyword>
<accession>A0AAD7GS32</accession>
<evidence type="ECO:0000256" key="1">
    <source>
        <dbReference type="SAM" id="Phobius"/>
    </source>
</evidence>
<keyword evidence="1" id="KW-1133">Transmembrane helix</keyword>
<protein>
    <submittedName>
        <fullName evidence="2">Uncharacterized protein</fullName>
    </submittedName>
</protein>
<dbReference type="EMBL" id="JARKIE010000011">
    <property type="protein sequence ID" value="KAJ7704044.1"/>
    <property type="molecule type" value="Genomic_DNA"/>
</dbReference>
<sequence length="415" mass="45490">MCDAVSTLQTSFILGALSLVPGNTSPYITIGLASVLLAVYAVHHYGPTQRLARLEDAIMATETILEGAKLDCARDHMTLVGRGRRLLEAKLSASNIQTKILQVRDGTWEEYFQAIKEIMEMITECAKDVKAIQTSTLVTIEAERQRRLSEGIKESHEVFNAVVRSPTPSEPALCVGRYKSFVYVSGLKYHMKQAIDRARAYKVALDKIAEARYQRREARTRKPQPWVVCKLMVVVTLAIMGYTAYVYGFRAAHARGAAAGGRRAAGRVVGAVCVDGLGVIITPPGNACDYSPKTPQPLFPRGQWTTETRIRHHPADAPAPAPAPASLADIEDRRPRDAPSQRISWAPPCLSKATRLRPRAAASPNDDGTTPPALLVLALRDLQAVSWEPLSSLWDAVSLGPDNERNSLDLKLKFC</sequence>
<gene>
    <name evidence="2" type="ORF">B0H17DRAFT_1193961</name>
</gene>